<dbReference type="OrthoDB" id="9763453at2"/>
<evidence type="ECO:0000256" key="6">
    <source>
        <dbReference type="ARBA" id="ARBA00022898"/>
    </source>
</evidence>
<evidence type="ECO:0000313" key="11">
    <source>
        <dbReference type="Proteomes" id="UP000319014"/>
    </source>
</evidence>
<evidence type="ECO:0000256" key="1">
    <source>
        <dbReference type="ARBA" id="ARBA00001933"/>
    </source>
</evidence>
<dbReference type="PANTHER" id="PTHR46383:SF1">
    <property type="entry name" value="ASPARTATE AMINOTRANSFERASE"/>
    <property type="match status" value="1"/>
</dbReference>
<evidence type="ECO:0000256" key="8">
    <source>
        <dbReference type="RuleBase" id="RU000481"/>
    </source>
</evidence>
<dbReference type="Pfam" id="PF00155">
    <property type="entry name" value="Aminotran_1_2"/>
    <property type="match status" value="1"/>
</dbReference>
<dbReference type="InterPro" id="IPR004839">
    <property type="entry name" value="Aminotransferase_I/II_large"/>
</dbReference>
<dbReference type="FunFam" id="3.40.640.10:FF:000033">
    <property type="entry name" value="Aspartate aminotransferase"/>
    <property type="match status" value="1"/>
</dbReference>
<name>A0A521F0X8_9RHOB</name>
<comment type="cofactor">
    <cofactor evidence="1 8">
        <name>pyridoxal 5'-phosphate</name>
        <dbReference type="ChEBI" id="CHEBI:597326"/>
    </cofactor>
</comment>
<comment type="catalytic activity">
    <reaction evidence="7">
        <text>L-aspartate + 2-oxoglutarate = oxaloacetate + L-glutamate</text>
        <dbReference type="Rhea" id="RHEA:21824"/>
        <dbReference type="ChEBI" id="CHEBI:16452"/>
        <dbReference type="ChEBI" id="CHEBI:16810"/>
        <dbReference type="ChEBI" id="CHEBI:29985"/>
        <dbReference type="ChEBI" id="CHEBI:29991"/>
        <dbReference type="EC" id="2.6.1.1"/>
    </reaction>
</comment>
<organism evidence="10 11">
    <name type="scientific">Paracoccus laeviglucosivorans</name>
    <dbReference type="NCBI Taxonomy" id="1197861"/>
    <lineage>
        <taxon>Bacteria</taxon>
        <taxon>Pseudomonadati</taxon>
        <taxon>Pseudomonadota</taxon>
        <taxon>Alphaproteobacteria</taxon>
        <taxon>Rhodobacterales</taxon>
        <taxon>Paracoccaceae</taxon>
        <taxon>Paracoccus</taxon>
    </lineage>
</organism>
<evidence type="ECO:0000259" key="9">
    <source>
        <dbReference type="Pfam" id="PF00155"/>
    </source>
</evidence>
<evidence type="ECO:0000256" key="4">
    <source>
        <dbReference type="ARBA" id="ARBA00022576"/>
    </source>
</evidence>
<reference evidence="10 11" key="1">
    <citation type="submission" date="2017-05" db="EMBL/GenBank/DDBJ databases">
        <authorList>
            <person name="Varghese N."/>
            <person name="Submissions S."/>
        </authorList>
    </citation>
    <scope>NUCLEOTIDE SEQUENCE [LARGE SCALE GENOMIC DNA]</scope>
    <source>
        <strain evidence="10 11">DSM 100094</strain>
    </source>
</reference>
<dbReference type="PROSITE" id="PS00105">
    <property type="entry name" value="AA_TRANSFER_CLASS_1"/>
    <property type="match status" value="1"/>
</dbReference>
<dbReference type="EMBL" id="FXTK01000017">
    <property type="protein sequence ID" value="SMO89864.1"/>
    <property type="molecule type" value="Genomic_DNA"/>
</dbReference>
<evidence type="ECO:0000256" key="2">
    <source>
        <dbReference type="ARBA" id="ARBA00007441"/>
    </source>
</evidence>
<dbReference type="Gene3D" id="3.40.640.10">
    <property type="entry name" value="Type I PLP-dependent aspartate aminotransferase-like (Major domain)"/>
    <property type="match status" value="1"/>
</dbReference>
<dbReference type="GO" id="GO:0004069">
    <property type="term" value="F:L-aspartate:2-oxoglutarate aminotransferase activity"/>
    <property type="evidence" value="ECO:0007669"/>
    <property type="project" value="UniProtKB-EC"/>
</dbReference>
<dbReference type="InterPro" id="IPR015421">
    <property type="entry name" value="PyrdxlP-dep_Trfase_major"/>
</dbReference>
<comment type="subunit">
    <text evidence="3">Homodimer.</text>
</comment>
<dbReference type="InterPro" id="IPR050596">
    <property type="entry name" value="AspAT/PAT-like"/>
</dbReference>
<evidence type="ECO:0000313" key="10">
    <source>
        <dbReference type="EMBL" id="SMO89864.1"/>
    </source>
</evidence>
<sequence length="404" mass="42986">MTVVSARMRQVKLSPSVAARIILNQLREEGRRIIDMTIGEPDFATPDHISKAAIDAIMRGDTKYPLSQGTVALRKAAALRISLDTGLEYPLDQIIVSTGAKQVLYNALTATLEAGDEVIIPAPYWVSYPDMVELSGGVPVTLLTQAASQYKITPDALRAAITPKTKWLMLNAPSNPSGTVYDLAELAALADVLRDHPHVWIMTDDIYARLTFDGGPAPHILQAAPDLADRTLAVNGVSKCYAMTGWRIGYGSGPKDLIKAMAVVQSQSTSGACTISQAAATAALNGPQDCVEDFARSFKERRDLALTILADAPGLNAVSPDGAFYIFPDCSALLGSTAPDGSVIATDADLVQYILRKTGVALLDGMSYGVPGTFRLSFASAPDEVREGCEAIKSVCKELAENKA</sequence>
<feature type="domain" description="Aminotransferase class I/classII large" evidence="9">
    <location>
        <begin position="32"/>
        <end position="392"/>
    </location>
</feature>
<dbReference type="Gene3D" id="3.90.1150.10">
    <property type="entry name" value="Aspartate Aminotransferase, domain 1"/>
    <property type="match status" value="1"/>
</dbReference>
<dbReference type="SUPFAM" id="SSF53383">
    <property type="entry name" value="PLP-dependent transferases"/>
    <property type="match status" value="1"/>
</dbReference>
<keyword evidence="4 8" id="KW-0032">Aminotransferase</keyword>
<keyword evidence="6" id="KW-0663">Pyridoxal phosphate</keyword>
<accession>A0A521F0X8</accession>
<keyword evidence="5 8" id="KW-0808">Transferase</keyword>
<keyword evidence="11" id="KW-1185">Reference proteome</keyword>
<dbReference type="AlphaFoldDB" id="A0A521F0X8"/>
<protein>
    <recommendedName>
        <fullName evidence="8">Aminotransferase</fullName>
        <ecNumber evidence="8">2.6.1.-</ecNumber>
    </recommendedName>
</protein>
<dbReference type="EC" id="2.6.1.-" evidence="8"/>
<gene>
    <name evidence="10" type="ORF">SAMN06265221_11746</name>
</gene>
<dbReference type="InterPro" id="IPR015422">
    <property type="entry name" value="PyrdxlP-dep_Trfase_small"/>
</dbReference>
<dbReference type="Proteomes" id="UP000319014">
    <property type="component" value="Unassembled WGS sequence"/>
</dbReference>
<dbReference type="CDD" id="cd00609">
    <property type="entry name" value="AAT_like"/>
    <property type="match status" value="1"/>
</dbReference>
<evidence type="ECO:0000256" key="7">
    <source>
        <dbReference type="ARBA" id="ARBA00049185"/>
    </source>
</evidence>
<evidence type="ECO:0000256" key="3">
    <source>
        <dbReference type="ARBA" id="ARBA00011738"/>
    </source>
</evidence>
<dbReference type="RefSeq" id="WP_142664195.1">
    <property type="nucleotide sequence ID" value="NZ_FXTK01000017.1"/>
</dbReference>
<proteinExistence type="inferred from homology"/>
<evidence type="ECO:0000256" key="5">
    <source>
        <dbReference type="ARBA" id="ARBA00022679"/>
    </source>
</evidence>
<dbReference type="GO" id="GO:0006520">
    <property type="term" value="P:amino acid metabolic process"/>
    <property type="evidence" value="ECO:0007669"/>
    <property type="project" value="InterPro"/>
</dbReference>
<dbReference type="PANTHER" id="PTHR46383">
    <property type="entry name" value="ASPARTATE AMINOTRANSFERASE"/>
    <property type="match status" value="1"/>
</dbReference>
<dbReference type="InterPro" id="IPR015424">
    <property type="entry name" value="PyrdxlP-dep_Trfase"/>
</dbReference>
<dbReference type="GO" id="GO:0030170">
    <property type="term" value="F:pyridoxal phosphate binding"/>
    <property type="evidence" value="ECO:0007669"/>
    <property type="project" value="InterPro"/>
</dbReference>
<comment type="similarity">
    <text evidence="2 8">Belongs to the class-I pyridoxal-phosphate-dependent aminotransferase family.</text>
</comment>
<dbReference type="InterPro" id="IPR004838">
    <property type="entry name" value="NHTrfase_class1_PyrdxlP-BS"/>
</dbReference>